<evidence type="ECO:0000256" key="1">
    <source>
        <dbReference type="SAM" id="MobiDB-lite"/>
    </source>
</evidence>
<dbReference type="Proteomes" id="UP000481872">
    <property type="component" value="Unassembled WGS sequence"/>
</dbReference>
<reference evidence="2 3" key="1">
    <citation type="submission" date="2020-02" db="EMBL/GenBank/DDBJ databases">
        <title>Genome assembly of a novel Clostridium senegalense strain.</title>
        <authorList>
            <person name="Gupta T.B."/>
            <person name="Jauregui R."/>
            <person name="Maclean P."/>
            <person name="Nawarathana A."/>
            <person name="Brightwell G."/>
        </authorList>
    </citation>
    <scope>NUCLEOTIDE SEQUENCE [LARGE SCALE GENOMIC DNA]</scope>
    <source>
        <strain evidence="2 3">AGRFS4</strain>
    </source>
</reference>
<feature type="compositionally biased region" description="Basic and acidic residues" evidence="1">
    <location>
        <begin position="89"/>
        <end position="106"/>
    </location>
</feature>
<feature type="region of interest" description="Disordered" evidence="1">
    <location>
        <begin position="20"/>
        <end position="106"/>
    </location>
</feature>
<sequence length="209" mass="24084">MNFKKGLLILMCTLTLVGCSSSKEENKKEETKPKTESTEKKDDNEVKEETKKEDEKKNAASEDKENVSQKENVVVENKQQQTIQEETITEEKTSNEDVSKPKNETITEESAKELIKVADLRLVGQNLNSGYLMEKVEYDPSMGWCDISKHWDIPQEEFMYFILKSDTHAVRNYAIGMSSKNVYSISTQGYTSAYFMENGEIAKEYKWKE</sequence>
<gene>
    <name evidence="2" type="ORF">G3M99_12040</name>
</gene>
<name>A0A6M0H4A5_9CLOT</name>
<dbReference type="PROSITE" id="PS51257">
    <property type="entry name" value="PROKAR_LIPOPROTEIN"/>
    <property type="match status" value="1"/>
</dbReference>
<dbReference type="AlphaFoldDB" id="A0A6M0H4A5"/>
<evidence type="ECO:0000313" key="2">
    <source>
        <dbReference type="EMBL" id="NEU05570.1"/>
    </source>
</evidence>
<keyword evidence="3" id="KW-1185">Reference proteome</keyword>
<organism evidence="2 3">
    <name type="scientific">Clostridium senegalense</name>
    <dbReference type="NCBI Taxonomy" id="1465809"/>
    <lineage>
        <taxon>Bacteria</taxon>
        <taxon>Bacillati</taxon>
        <taxon>Bacillota</taxon>
        <taxon>Clostridia</taxon>
        <taxon>Eubacteriales</taxon>
        <taxon>Clostridiaceae</taxon>
        <taxon>Clostridium</taxon>
    </lineage>
</organism>
<dbReference type="RefSeq" id="WP_199870330.1">
    <property type="nucleotide sequence ID" value="NZ_JAAGPU010000022.1"/>
</dbReference>
<evidence type="ECO:0000313" key="3">
    <source>
        <dbReference type="Proteomes" id="UP000481872"/>
    </source>
</evidence>
<protein>
    <submittedName>
        <fullName evidence="2">Uncharacterized protein</fullName>
    </submittedName>
</protein>
<accession>A0A6M0H4A5</accession>
<dbReference type="EMBL" id="JAAGPU010000022">
    <property type="protein sequence ID" value="NEU05570.1"/>
    <property type="molecule type" value="Genomic_DNA"/>
</dbReference>
<proteinExistence type="predicted"/>
<comment type="caution">
    <text evidence="2">The sequence shown here is derived from an EMBL/GenBank/DDBJ whole genome shotgun (WGS) entry which is preliminary data.</text>
</comment>
<feature type="compositionally biased region" description="Basic and acidic residues" evidence="1">
    <location>
        <begin position="22"/>
        <end position="68"/>
    </location>
</feature>